<evidence type="ECO:0000313" key="2">
    <source>
        <dbReference type="EMBL" id="MBB5282614.1"/>
    </source>
</evidence>
<dbReference type="EMBL" id="JACHGF010000001">
    <property type="protein sequence ID" value="MBB5282614.1"/>
    <property type="molecule type" value="Genomic_DNA"/>
</dbReference>
<proteinExistence type="predicted"/>
<gene>
    <name evidence="2" type="ORF">HNQ92_000735</name>
</gene>
<feature type="transmembrane region" description="Helical" evidence="1">
    <location>
        <begin position="80"/>
        <end position="101"/>
    </location>
</feature>
<organism evidence="2 3">
    <name type="scientific">Rhabdobacter roseus</name>
    <dbReference type="NCBI Taxonomy" id="1655419"/>
    <lineage>
        <taxon>Bacteria</taxon>
        <taxon>Pseudomonadati</taxon>
        <taxon>Bacteroidota</taxon>
        <taxon>Cytophagia</taxon>
        <taxon>Cytophagales</taxon>
        <taxon>Cytophagaceae</taxon>
        <taxon>Rhabdobacter</taxon>
    </lineage>
</organism>
<dbReference type="AlphaFoldDB" id="A0A840TGL4"/>
<protein>
    <submittedName>
        <fullName evidence="2">Uncharacterized protein</fullName>
    </submittedName>
</protein>
<name>A0A840TGL4_9BACT</name>
<accession>A0A840TGL4</accession>
<reference evidence="2 3" key="1">
    <citation type="submission" date="2020-08" db="EMBL/GenBank/DDBJ databases">
        <title>Genomic Encyclopedia of Type Strains, Phase IV (KMG-IV): sequencing the most valuable type-strain genomes for metagenomic binning, comparative biology and taxonomic classification.</title>
        <authorList>
            <person name="Goeker M."/>
        </authorList>
    </citation>
    <scope>NUCLEOTIDE SEQUENCE [LARGE SCALE GENOMIC DNA]</scope>
    <source>
        <strain evidence="2 3">DSM 105074</strain>
    </source>
</reference>
<keyword evidence="3" id="KW-1185">Reference proteome</keyword>
<keyword evidence="1" id="KW-0472">Membrane</keyword>
<evidence type="ECO:0000256" key="1">
    <source>
        <dbReference type="SAM" id="Phobius"/>
    </source>
</evidence>
<keyword evidence="1" id="KW-1133">Transmembrane helix</keyword>
<evidence type="ECO:0000313" key="3">
    <source>
        <dbReference type="Proteomes" id="UP000557307"/>
    </source>
</evidence>
<dbReference type="Proteomes" id="UP000557307">
    <property type="component" value="Unassembled WGS sequence"/>
</dbReference>
<sequence>MNKEQFDRIESYLQDTLSEADKRSFEADLETDANLRKEWELHQKLNLGLRAMAIEKQLRNARHRANQRIKTHPARRTNTLFQIWSVAASIVLVLGLGWWAWQIKSTSDAGQLSALAEQEMTDVQYKSMPLDSLQNLTKTAQQRNAREKAEWYVALAYLKKGRKKEAKELLTRISNDPRHTYSQKAEKLLKQGFN</sequence>
<dbReference type="RefSeq" id="WP_184171036.1">
    <property type="nucleotide sequence ID" value="NZ_JACHGF010000001.1"/>
</dbReference>
<comment type="caution">
    <text evidence="2">The sequence shown here is derived from an EMBL/GenBank/DDBJ whole genome shotgun (WGS) entry which is preliminary data.</text>
</comment>
<keyword evidence="1" id="KW-0812">Transmembrane</keyword>